<keyword evidence="4" id="KW-1133">Transmembrane helix</keyword>
<evidence type="ECO:0000259" key="6">
    <source>
        <dbReference type="Pfam" id="PF25954"/>
    </source>
</evidence>
<dbReference type="InterPro" id="IPR050465">
    <property type="entry name" value="UPF0194_transport"/>
</dbReference>
<dbReference type="Gene3D" id="2.40.30.170">
    <property type="match status" value="1"/>
</dbReference>
<evidence type="ECO:0000256" key="3">
    <source>
        <dbReference type="ARBA" id="ARBA00023054"/>
    </source>
</evidence>
<dbReference type="InterPro" id="IPR058625">
    <property type="entry name" value="MdtA-like_BSH"/>
</dbReference>
<gene>
    <name evidence="7" type="ORF">DS843_12935</name>
</gene>
<feature type="transmembrane region" description="Helical" evidence="4">
    <location>
        <begin position="36"/>
        <end position="54"/>
    </location>
</feature>
<protein>
    <submittedName>
        <fullName evidence="7">Efflux RND transporter periplasmic adaptor subunit</fullName>
    </submittedName>
</protein>
<feature type="domain" description="Multidrug resistance protein MdtA-like barrel-sandwich hybrid" evidence="5">
    <location>
        <begin position="88"/>
        <end position="240"/>
    </location>
</feature>
<name>A0A9W7TYA5_9PROT</name>
<dbReference type="GO" id="GO:0030313">
    <property type="term" value="C:cell envelope"/>
    <property type="evidence" value="ECO:0007669"/>
    <property type="project" value="UniProtKB-SubCell"/>
</dbReference>
<comment type="caution">
    <text evidence="7">The sequence shown here is derived from an EMBL/GenBank/DDBJ whole genome shotgun (WGS) entry which is preliminary data.</text>
</comment>
<dbReference type="OrthoDB" id="9791520at2"/>
<comment type="subcellular location">
    <subcellularLocation>
        <location evidence="1">Cell envelope</location>
    </subcellularLocation>
</comment>
<keyword evidence="3" id="KW-0175">Coiled coil</keyword>
<dbReference type="GO" id="GO:0022857">
    <property type="term" value="F:transmembrane transporter activity"/>
    <property type="evidence" value="ECO:0007669"/>
    <property type="project" value="InterPro"/>
</dbReference>
<dbReference type="EMBL" id="QOKW01000008">
    <property type="protein sequence ID" value="KAA0680735.1"/>
    <property type="molecule type" value="Genomic_DNA"/>
</dbReference>
<dbReference type="Proteomes" id="UP000480854">
    <property type="component" value="Unassembled WGS sequence"/>
</dbReference>
<evidence type="ECO:0000256" key="2">
    <source>
        <dbReference type="ARBA" id="ARBA00009477"/>
    </source>
</evidence>
<accession>A0A9W7TYA5</accession>
<proteinExistence type="inferred from homology"/>
<keyword evidence="4" id="KW-0812">Transmembrane</keyword>
<dbReference type="Gene3D" id="2.40.50.100">
    <property type="match status" value="1"/>
</dbReference>
<evidence type="ECO:0000256" key="1">
    <source>
        <dbReference type="ARBA" id="ARBA00004196"/>
    </source>
</evidence>
<dbReference type="NCBIfam" id="TIGR01730">
    <property type="entry name" value="RND_mfp"/>
    <property type="match status" value="1"/>
</dbReference>
<dbReference type="PANTHER" id="PTHR32347">
    <property type="entry name" value="EFFLUX SYSTEM COMPONENT YKNX-RELATED"/>
    <property type="match status" value="1"/>
</dbReference>
<reference evidence="7 8" key="1">
    <citation type="submission" date="2018-07" db="EMBL/GenBank/DDBJ databases">
        <title>Genome sequence of Azospirillum sp. ATCC 49961.</title>
        <authorList>
            <person name="Sant'Anna F.H."/>
            <person name="Baldani J.I."/>
            <person name="Zilli J.E."/>
            <person name="Reis V.M."/>
            <person name="Hartmann A."/>
            <person name="Cruz L."/>
            <person name="de Souza E.M."/>
            <person name="de Oliveira Pedrosa F."/>
            <person name="Passaglia L.M.P."/>
        </authorList>
    </citation>
    <scope>NUCLEOTIDE SEQUENCE [LARGE SCALE GENOMIC DNA]</scope>
    <source>
        <strain evidence="7 8">ATCC 49961</strain>
    </source>
</reference>
<dbReference type="Pfam" id="PF25917">
    <property type="entry name" value="BSH_RND"/>
    <property type="match status" value="1"/>
</dbReference>
<organism evidence="7 8">
    <name type="scientific">Roseomonas genomospecies 6</name>
    <dbReference type="NCBI Taxonomy" id="214106"/>
    <lineage>
        <taxon>Bacteria</taxon>
        <taxon>Pseudomonadati</taxon>
        <taxon>Pseudomonadota</taxon>
        <taxon>Alphaproteobacteria</taxon>
        <taxon>Acetobacterales</taxon>
        <taxon>Roseomonadaceae</taxon>
        <taxon>Roseomonas</taxon>
    </lineage>
</organism>
<evidence type="ECO:0000259" key="5">
    <source>
        <dbReference type="Pfam" id="PF25917"/>
    </source>
</evidence>
<dbReference type="GO" id="GO:0016020">
    <property type="term" value="C:membrane"/>
    <property type="evidence" value="ECO:0007669"/>
    <property type="project" value="InterPro"/>
</dbReference>
<dbReference type="Pfam" id="PF25954">
    <property type="entry name" value="Beta-barrel_RND_2"/>
    <property type="match status" value="1"/>
</dbReference>
<keyword evidence="8" id="KW-1185">Reference proteome</keyword>
<keyword evidence="4" id="KW-0472">Membrane</keyword>
<dbReference type="PANTHER" id="PTHR32347:SF14">
    <property type="entry name" value="EFFLUX SYSTEM COMPONENT YKNX-RELATED"/>
    <property type="match status" value="1"/>
</dbReference>
<feature type="domain" description="CusB-like beta-barrel" evidence="6">
    <location>
        <begin position="253"/>
        <end position="326"/>
    </location>
</feature>
<sequence length="426" mass="45038">MTGLLPREAAADIDALLGPDRPSPNASGAVRIGRKWLLAILLIALAAAGVYVLLRSSADNIRYVTEPTVRGDLHVIVTATGSVQPTSQVEVSSELSGTVRRVLVDYNSVVAAGQMLAELDTDKFKASVDSSRARLAAAKAKVVQAEVTVVETTRDLDRKQALVSTRAGTLQNLDVARALHDRAVAALASARADVGVAEAELTLNESNLHKTGIVSPIDGIVLKRNIDPGQTVAATLQAPVLFSIAEDLRRMEVQVDVDEADVGKVREGQSARFSVDAHPDHHFPAVIRELRYAPETVQGVVTYKAILTVDNSAMLLRPGMTATAEIGVQDVAGALLVPNAALRFTPPVEAAGQGDLLKRMMPGMPQFRSPSPHEASGPSRTVWTLRDGAAVEVPVITGASDGRRTEILQGDLMEGAVVIVDTAPPP</sequence>
<dbReference type="InterPro" id="IPR006143">
    <property type="entry name" value="RND_pump_MFP"/>
</dbReference>
<dbReference type="InterPro" id="IPR058792">
    <property type="entry name" value="Beta-barrel_RND_2"/>
</dbReference>
<evidence type="ECO:0000313" key="7">
    <source>
        <dbReference type="EMBL" id="KAA0680735.1"/>
    </source>
</evidence>
<evidence type="ECO:0000313" key="8">
    <source>
        <dbReference type="Proteomes" id="UP000480854"/>
    </source>
</evidence>
<dbReference type="SUPFAM" id="SSF111369">
    <property type="entry name" value="HlyD-like secretion proteins"/>
    <property type="match status" value="1"/>
</dbReference>
<dbReference type="RefSeq" id="WP_149469309.1">
    <property type="nucleotide sequence ID" value="NZ_QOKW01000008.1"/>
</dbReference>
<comment type="similarity">
    <text evidence="2">Belongs to the membrane fusion protein (MFP) (TC 8.A.1) family.</text>
</comment>
<evidence type="ECO:0000256" key="4">
    <source>
        <dbReference type="SAM" id="Phobius"/>
    </source>
</evidence>
<dbReference type="AlphaFoldDB" id="A0A9W7TYA5"/>
<dbReference type="Gene3D" id="1.10.287.470">
    <property type="entry name" value="Helix hairpin bin"/>
    <property type="match status" value="1"/>
</dbReference>